<evidence type="ECO:0000313" key="2">
    <source>
        <dbReference type="EMBL" id="TXF87630.1"/>
    </source>
</evidence>
<comment type="caution">
    <text evidence="2">The sequence shown here is derived from an EMBL/GenBank/DDBJ whole genome shotgun (WGS) entry which is preliminary data.</text>
</comment>
<reference evidence="2 3" key="1">
    <citation type="submission" date="2019-08" db="EMBL/GenBank/DDBJ databases">
        <title>Lewinella sp. strain SSH13 Genome sequencing and assembly.</title>
        <authorList>
            <person name="Kim I."/>
        </authorList>
    </citation>
    <scope>NUCLEOTIDE SEQUENCE [LARGE SCALE GENOMIC DNA]</scope>
    <source>
        <strain evidence="2 3">SSH13</strain>
    </source>
</reference>
<dbReference type="RefSeq" id="WP_147932195.1">
    <property type="nucleotide sequence ID" value="NZ_VOXD01000034.1"/>
</dbReference>
<feature type="region of interest" description="Disordered" evidence="1">
    <location>
        <begin position="118"/>
        <end position="137"/>
    </location>
</feature>
<proteinExistence type="predicted"/>
<evidence type="ECO:0000256" key="1">
    <source>
        <dbReference type="SAM" id="MobiDB-lite"/>
    </source>
</evidence>
<gene>
    <name evidence="2" type="ORF">FUA23_18185</name>
</gene>
<dbReference type="OrthoDB" id="1492800at2"/>
<dbReference type="Proteomes" id="UP000321907">
    <property type="component" value="Unassembled WGS sequence"/>
</dbReference>
<keyword evidence="3" id="KW-1185">Reference proteome</keyword>
<dbReference type="EMBL" id="VOXD01000034">
    <property type="protein sequence ID" value="TXF87630.1"/>
    <property type="molecule type" value="Genomic_DNA"/>
</dbReference>
<organism evidence="2 3">
    <name type="scientific">Neolewinella aurantiaca</name>
    <dbReference type="NCBI Taxonomy" id="2602767"/>
    <lineage>
        <taxon>Bacteria</taxon>
        <taxon>Pseudomonadati</taxon>
        <taxon>Bacteroidota</taxon>
        <taxon>Saprospiria</taxon>
        <taxon>Saprospirales</taxon>
        <taxon>Lewinellaceae</taxon>
        <taxon>Neolewinella</taxon>
    </lineage>
</organism>
<name>A0A5C7FDS2_9BACT</name>
<sequence length="210" mass="24042">MRSLSILVLLFYLLPLMGQNEPLRSLAVEICTCLNDANTELTEELGTQCLIAVAEDHEKMLRQAYNLDARNPEHRDVLSDFLIEPLLEVCPLLRTVRPKDEPQEYRWADSRKDRNTVARFRSPKNPPADTFLRSTTEPPARWRAAGTLSTQPGSKGLRLVTDEGKELNFELPAAVARKRDFDPGQKISLSYRREWRVNEDRVVLVVLTID</sequence>
<accession>A0A5C7FDS2</accession>
<protein>
    <submittedName>
        <fullName evidence="2">Uncharacterized protein</fullName>
    </submittedName>
</protein>
<evidence type="ECO:0000313" key="3">
    <source>
        <dbReference type="Proteomes" id="UP000321907"/>
    </source>
</evidence>
<dbReference type="AlphaFoldDB" id="A0A5C7FDS2"/>